<feature type="chain" id="PRO_5002319328" description="Lectin-like protein BA14k" evidence="7">
    <location>
        <begin position="27"/>
        <end position="138"/>
    </location>
</feature>
<evidence type="ECO:0000313" key="9">
    <source>
        <dbReference type="Proteomes" id="UP000032515"/>
    </source>
</evidence>
<keyword evidence="4" id="KW-0472">Membrane</keyword>
<organism evidence="8 9">
    <name type="scientific">Rhodopseudomonas palustris</name>
    <dbReference type="NCBI Taxonomy" id="1076"/>
    <lineage>
        <taxon>Bacteria</taxon>
        <taxon>Pseudomonadati</taxon>
        <taxon>Pseudomonadota</taxon>
        <taxon>Alphaproteobacteria</taxon>
        <taxon>Hyphomicrobiales</taxon>
        <taxon>Nitrobacteraceae</taxon>
        <taxon>Rhodopseudomonas</taxon>
    </lineage>
</organism>
<accession>A0A0D7EHZ4</accession>
<gene>
    <name evidence="8" type="ORF">OO17_18115</name>
</gene>
<evidence type="ECO:0000313" key="8">
    <source>
        <dbReference type="EMBL" id="KIZ40266.1"/>
    </source>
</evidence>
<dbReference type="GO" id="GO:0030246">
    <property type="term" value="F:carbohydrate binding"/>
    <property type="evidence" value="ECO:0007669"/>
    <property type="project" value="UniProtKB-KW"/>
</dbReference>
<proteinExistence type="inferred from homology"/>
<keyword evidence="5" id="KW-0430">Lectin</keyword>
<evidence type="ECO:0000256" key="5">
    <source>
        <dbReference type="ARBA" id="ARBA00022734"/>
    </source>
</evidence>
<feature type="signal peptide" evidence="7">
    <location>
        <begin position="1"/>
        <end position="26"/>
    </location>
</feature>
<dbReference type="STRING" id="1421013.GCA_000504425_00858"/>
<protein>
    <recommendedName>
        <fullName evidence="3">Lectin-like protein BA14k</fullName>
    </recommendedName>
</protein>
<keyword evidence="7" id="KW-0732">Signal</keyword>
<evidence type="ECO:0000256" key="6">
    <source>
        <dbReference type="ARBA" id="ARBA00025321"/>
    </source>
</evidence>
<evidence type="ECO:0000256" key="4">
    <source>
        <dbReference type="ARBA" id="ARBA00022475"/>
    </source>
</evidence>
<evidence type="ECO:0000256" key="1">
    <source>
        <dbReference type="ARBA" id="ARBA00004167"/>
    </source>
</evidence>
<comment type="function">
    <text evidence="6">Has immunoglobulin-binding and hemagglutination properties, and can bind to mannose. Essential for virulence. May be involved in LPS biosynthesis or polysaccharide transport.</text>
</comment>
<dbReference type="EMBL" id="JXXE01000365">
    <property type="protein sequence ID" value="KIZ40266.1"/>
    <property type="molecule type" value="Genomic_DNA"/>
</dbReference>
<dbReference type="OrthoDB" id="8256082at2"/>
<dbReference type="PATRIC" id="fig|1076.23.peg.3967"/>
<dbReference type="GO" id="GO:0016020">
    <property type="term" value="C:membrane"/>
    <property type="evidence" value="ECO:0007669"/>
    <property type="project" value="UniProtKB-SubCell"/>
</dbReference>
<name>A0A0D7EHZ4_RHOPL</name>
<dbReference type="AlphaFoldDB" id="A0A0D7EHZ4"/>
<evidence type="ECO:0000256" key="7">
    <source>
        <dbReference type="SAM" id="SignalP"/>
    </source>
</evidence>
<comment type="subcellular location">
    <subcellularLocation>
        <location evidence="1">Membrane</location>
        <topology evidence="1">Single-pass membrane protein</topology>
    </subcellularLocation>
</comment>
<keyword evidence="4" id="KW-1003">Cell membrane</keyword>
<dbReference type="RefSeq" id="WP_044414170.1">
    <property type="nucleotide sequence ID" value="NZ_JXXE01000365.1"/>
</dbReference>
<comment type="caution">
    <text evidence="8">The sequence shown here is derived from an EMBL/GenBank/DDBJ whole genome shotgun (WGS) entry which is preliminary data.</text>
</comment>
<evidence type="ECO:0000256" key="2">
    <source>
        <dbReference type="ARBA" id="ARBA00010270"/>
    </source>
</evidence>
<comment type="similarity">
    <text evidence="2">Belongs to the BA14k family.</text>
</comment>
<dbReference type="InterPro" id="IPR012413">
    <property type="entry name" value="BA14K"/>
</dbReference>
<dbReference type="Proteomes" id="UP000032515">
    <property type="component" value="Unassembled WGS sequence"/>
</dbReference>
<reference evidence="8 9" key="1">
    <citation type="submission" date="2014-11" db="EMBL/GenBank/DDBJ databases">
        <title>Genomics and ecophysiology of heterotrophic nitrogen fixing bacteria isolated from estuarine surface water.</title>
        <authorList>
            <person name="Bentzon-Tilia M."/>
            <person name="Severin I."/>
            <person name="Hansen L.H."/>
            <person name="Riemann L."/>
        </authorList>
    </citation>
    <scope>NUCLEOTIDE SEQUENCE [LARGE SCALE GENOMIC DNA]</scope>
    <source>
        <strain evidence="8 9">BAL398</strain>
    </source>
</reference>
<evidence type="ECO:0000256" key="3">
    <source>
        <dbReference type="ARBA" id="ARBA00020552"/>
    </source>
</evidence>
<dbReference type="Pfam" id="PF07886">
    <property type="entry name" value="BA14K"/>
    <property type="match status" value="1"/>
</dbReference>
<sequence length="138" mass="14671">MHFPKLITAAAMMGAMSFASLQPAAAAPMTPLQAATASDASGATVQNVRWRGHRGWRGHHGYYRGGYHHRGWNRDRYGWGPGAAIGGLAAGALIGGAIANSRAEQQSSDDAYCSQRFKSYDPSSGTYLGYDGNRHACP</sequence>